<dbReference type="Gene3D" id="3.90.1210.10">
    <property type="entry name" value="Antifreeze-like/N-acetylneuraminic acid synthase C-terminal domain"/>
    <property type="match status" value="1"/>
</dbReference>
<reference evidence="2 3" key="1">
    <citation type="submission" date="2017-06" db="EMBL/GenBank/DDBJ databases">
        <title>Draft Genome Sequence of Bacillus sp Strain 36R Isolated from saline sediment at Atanasia, Sonora, Mexico.</title>
        <authorList>
            <person name="Sanchez Diaz R."/>
            <person name="Quiroz Macias M.E."/>
            <person name="Ibarra Gamez J.C."/>
            <person name="Enciso Ibarra J."/>
            <person name="Gomez Gil B."/>
            <person name="Galaviz Silva L."/>
        </authorList>
    </citation>
    <scope>NUCLEOTIDE SEQUENCE [LARGE SCALE GENOMIC DNA]</scope>
    <source>
        <strain evidence="2 3">36R_ATNSAL</strain>
    </source>
</reference>
<dbReference type="Pfam" id="PF03102">
    <property type="entry name" value="NeuB"/>
    <property type="match status" value="1"/>
</dbReference>
<organism evidence="2 3">
    <name type="scientific">Bacillus pumilus</name>
    <name type="common">Bacillus mesentericus</name>
    <dbReference type="NCBI Taxonomy" id="1408"/>
    <lineage>
        <taxon>Bacteria</taxon>
        <taxon>Bacillati</taxon>
        <taxon>Bacillota</taxon>
        <taxon>Bacilli</taxon>
        <taxon>Bacillales</taxon>
        <taxon>Bacillaceae</taxon>
        <taxon>Bacillus</taxon>
    </lineage>
</organism>
<protein>
    <submittedName>
        <fullName evidence="2">Spore coat protein</fullName>
    </submittedName>
</protein>
<dbReference type="SMART" id="SM00858">
    <property type="entry name" value="SAF"/>
    <property type="match status" value="1"/>
</dbReference>
<evidence type="ECO:0000313" key="2">
    <source>
        <dbReference type="EMBL" id="PCK19782.1"/>
    </source>
</evidence>
<dbReference type="SUPFAM" id="SSF51569">
    <property type="entry name" value="Aldolase"/>
    <property type="match status" value="1"/>
</dbReference>
<dbReference type="Gene3D" id="3.20.20.70">
    <property type="entry name" value="Aldolase class I"/>
    <property type="match status" value="1"/>
</dbReference>
<comment type="caution">
    <text evidence="2">The sequence shown here is derived from an EMBL/GenBank/DDBJ whole genome shotgun (WGS) entry which is preliminary data.</text>
</comment>
<dbReference type="EMBL" id="NKHG01000112">
    <property type="protein sequence ID" value="PCK19782.1"/>
    <property type="molecule type" value="Genomic_DNA"/>
</dbReference>
<dbReference type="InterPro" id="IPR006190">
    <property type="entry name" value="SAF_AFP_Neu5Ac"/>
</dbReference>
<dbReference type="InterPro" id="IPR013785">
    <property type="entry name" value="Aldolase_TIM"/>
</dbReference>
<gene>
    <name evidence="2" type="ORF">CEY02_17420</name>
</gene>
<dbReference type="InterPro" id="IPR013974">
    <property type="entry name" value="SAF"/>
</dbReference>
<dbReference type="Proteomes" id="UP000228754">
    <property type="component" value="Unassembled WGS sequence"/>
</dbReference>
<dbReference type="InterPro" id="IPR013132">
    <property type="entry name" value="PseI/NeuA/B-like_N"/>
</dbReference>
<keyword evidence="2" id="KW-0946">Virion</keyword>
<dbReference type="InterPro" id="IPR036732">
    <property type="entry name" value="AFP_Neu5c_C_sf"/>
</dbReference>
<sequence length="374" mass="41157">MAHFYIGDRKVGDGAPVFIIAEAGINHDGKLDQALALIDVAKEAGADAVKFQMFQADRMYQKEPGLYETAKGEEVSIFSLVEQMELPPEWLPTLLTRCKEKGLIFLSTVCDEESANLLNQTGPPAFKLASYEINHLPLLRHTASFQKPIIFSTAGATIADVHEAYETITSQQNKQVAIMHCVAKYPAPRAYTNLRVLQTLTSAFPEAVIGFSDHSEHPTEAPVAAVKLGAAMIEKHFTVDKTLPGADHSFALDPEELKEMVQHIRAAEKQRNQTEADAHSLPEELLGSSYKTTTAIEGQIREFAYRGIFTTKGIAKGETFTSENLAVLRPGQKSQGLHPRYMAILLGAKAMRDIPAHTGVSWKDVLVKESQDDQ</sequence>
<proteinExistence type="predicted"/>
<dbReference type="Pfam" id="PF08666">
    <property type="entry name" value="SAF"/>
    <property type="match status" value="1"/>
</dbReference>
<dbReference type="GO" id="GO:0047444">
    <property type="term" value="F:N-acylneuraminate-9-phosphate synthase activity"/>
    <property type="evidence" value="ECO:0007669"/>
    <property type="project" value="TreeGrafter"/>
</dbReference>
<dbReference type="AlphaFoldDB" id="A0A2A5IRQ5"/>
<dbReference type="GO" id="GO:0016051">
    <property type="term" value="P:carbohydrate biosynthetic process"/>
    <property type="evidence" value="ECO:0007669"/>
    <property type="project" value="InterPro"/>
</dbReference>
<dbReference type="CDD" id="cd11615">
    <property type="entry name" value="SAF_NeuB_like"/>
    <property type="match status" value="1"/>
</dbReference>
<evidence type="ECO:0000259" key="1">
    <source>
        <dbReference type="PROSITE" id="PS50844"/>
    </source>
</evidence>
<accession>A0A2A5IRQ5</accession>
<dbReference type="InterPro" id="IPR057736">
    <property type="entry name" value="SAF_PseI/NeuA/NeuB"/>
</dbReference>
<dbReference type="SUPFAM" id="SSF51269">
    <property type="entry name" value="AFP III-like domain"/>
    <property type="match status" value="1"/>
</dbReference>
<evidence type="ECO:0000313" key="3">
    <source>
        <dbReference type="Proteomes" id="UP000228754"/>
    </source>
</evidence>
<keyword evidence="2" id="KW-0167">Capsid protein</keyword>
<dbReference type="PANTHER" id="PTHR42966">
    <property type="entry name" value="N-ACETYLNEURAMINATE SYNTHASE"/>
    <property type="match status" value="1"/>
</dbReference>
<name>A0A2A5IRQ5_BACPU</name>
<dbReference type="OrthoDB" id="9814210at2"/>
<feature type="domain" description="AFP-like" evidence="1">
    <location>
        <begin position="307"/>
        <end position="368"/>
    </location>
</feature>
<dbReference type="PROSITE" id="PS50844">
    <property type="entry name" value="AFP_LIKE"/>
    <property type="match status" value="1"/>
</dbReference>
<dbReference type="PANTHER" id="PTHR42966:SF1">
    <property type="entry name" value="SIALIC ACID SYNTHASE"/>
    <property type="match status" value="1"/>
</dbReference>
<dbReference type="InterPro" id="IPR051690">
    <property type="entry name" value="PseI-like"/>
</dbReference>